<dbReference type="RefSeq" id="WP_163764121.1">
    <property type="nucleotide sequence ID" value="NZ_JAAGYR010000005.1"/>
</dbReference>
<dbReference type="EMBL" id="JAAGYR010000005">
    <property type="protein sequence ID" value="NEN75460.1"/>
    <property type="molecule type" value="Genomic_DNA"/>
</dbReference>
<evidence type="ECO:0000313" key="2">
    <source>
        <dbReference type="Proteomes" id="UP000477651"/>
    </source>
</evidence>
<proteinExistence type="predicted"/>
<organism evidence="1 2">
    <name type="scientific">Pelistega ratti</name>
    <dbReference type="NCBI Taxonomy" id="2652177"/>
    <lineage>
        <taxon>Bacteria</taxon>
        <taxon>Pseudomonadati</taxon>
        <taxon>Pseudomonadota</taxon>
        <taxon>Betaproteobacteria</taxon>
        <taxon>Burkholderiales</taxon>
        <taxon>Alcaligenaceae</taxon>
        <taxon>Pelistega</taxon>
    </lineage>
</organism>
<reference evidence="1 2" key="1">
    <citation type="submission" date="2020-02" db="EMBL/GenBank/DDBJ databases">
        <title>Pelistega sp. NLN82 were isolated from wild rodents of the Hainan Island.</title>
        <authorList>
            <person name="Niu N."/>
            <person name="Zhou J."/>
        </authorList>
    </citation>
    <scope>NUCLEOTIDE SEQUENCE [LARGE SCALE GENOMIC DNA]</scope>
    <source>
        <strain evidence="1 2">NLN82</strain>
    </source>
</reference>
<dbReference type="AlphaFoldDB" id="A0A6L9Y4R7"/>
<accession>A0A6L9Y4R7</accession>
<evidence type="ECO:0000313" key="1">
    <source>
        <dbReference type="EMBL" id="NEN75460.1"/>
    </source>
</evidence>
<protein>
    <submittedName>
        <fullName evidence="1">Uncharacterized protein</fullName>
    </submittedName>
</protein>
<gene>
    <name evidence="1" type="ORF">F9B74_03845</name>
</gene>
<keyword evidence="2" id="KW-1185">Reference proteome</keyword>
<name>A0A6L9Y4R7_9BURK</name>
<dbReference type="Proteomes" id="UP000477651">
    <property type="component" value="Unassembled WGS sequence"/>
</dbReference>
<sequence length="181" mass="21541">MFYYFINNKYYFGIVLLTQLDKKISDNTAIVVLLVNYHTKKIGDFSLEELNNKVIEIDLISPPIVVNKKPWSLGYFVNLENINYKNQDILESLRFECWDHLCNYQYEPSHDSPEIKLFGSIGIYGYEGIEYLIQVGLGVFFDKNELPYKYYEDNDFKKYIKNKVLPYWYYNSLSENQLNPV</sequence>
<comment type="caution">
    <text evidence="1">The sequence shown here is derived from an EMBL/GenBank/DDBJ whole genome shotgun (WGS) entry which is preliminary data.</text>
</comment>